<keyword evidence="10" id="KW-0479">Metal-binding</keyword>
<evidence type="ECO:0000256" key="9">
    <source>
        <dbReference type="ARBA" id="ARBA00022692"/>
    </source>
</evidence>
<proteinExistence type="inferred from homology"/>
<comment type="subcellular location">
    <subcellularLocation>
        <location evidence="3">Cell membrane</location>
        <topology evidence="3">Multi-pass membrane protein</topology>
    </subcellularLocation>
</comment>
<evidence type="ECO:0000256" key="17">
    <source>
        <dbReference type="SAM" id="Phobius"/>
    </source>
</evidence>
<feature type="transmembrane region" description="Helical" evidence="17">
    <location>
        <begin position="7"/>
        <end position="23"/>
    </location>
</feature>
<feature type="transmembrane region" description="Helical" evidence="17">
    <location>
        <begin position="121"/>
        <end position="139"/>
    </location>
</feature>
<keyword evidence="9 17" id="KW-0812">Transmembrane</keyword>
<dbReference type="InterPro" id="IPR003674">
    <property type="entry name" value="Oligo_trans_STT3"/>
</dbReference>
<sequence length="703" mass="79329">MDERLRIFSIVLIIFLTGFLFRVETSKLHDLSVDEKAYLTDEHGLPYMYELDSYYNYRVSRNYLMNGHLGDSLRDGVPWDSYSYYPPGRPASYPPVIAWVSTRVYRVLSIFMDISFYETCFWLPAVIAPFAGIAMFFLLRKYSGDLAGFIGGVMTVTAPLYFSRTLPGFFDTDMFNILIPVMIVFFLTEAVEAEDRKRSLFCIVLSSLLILLFSLSWRGWPYILYIIAVSCILYLSWRAIGGKDWSFPAIMFSVLFLLSITFCGLLNAWSDVIHIINPLNIMNSTSATGGWPDVYLSVSELSRPSFEIFVSAAGPLNLGFGVLGLIMITSVMLRPPMRDKHLGGFNVFIFIFSILWMAVSLLAYYSSVRFSILAIPPLTFISRVFLGLVFSYMGEVESWMSLMGHGAGTIMVAIISLLVLSVSVVQASEITMKPFINDDYESAAAWIHDETPPETVIVTDWSYGHYFTAASGRPVLFDGGSQNTKRAYWIFKAFATDNETLSLGILTMLTASGDRAIDLLENYTGNTADTAEILNGILCVDRETAAGLLTDEYGMGHEFTDELLSATYAERRPFIILTTEGMKYAGYWYFYFGDWNFTSKNTIPVYHVETVDVSQIDRSLKRGLWDGKRPHSFIISDDRGIETISVDNSSKFSVIFLPAEGKAFIIDSSFNDSLFVKLVLLGEETEHFRKIYQKGDVTVWGVR</sequence>
<feature type="transmembrane region" description="Helical" evidence="17">
    <location>
        <begin position="247"/>
        <end position="269"/>
    </location>
</feature>
<evidence type="ECO:0000256" key="5">
    <source>
        <dbReference type="ARBA" id="ARBA00010810"/>
    </source>
</evidence>
<dbReference type="EC" id="2.4.99.21" evidence="6"/>
<feature type="transmembrane region" description="Helical" evidence="17">
    <location>
        <begin position="222"/>
        <end position="240"/>
    </location>
</feature>
<feature type="transmembrane region" description="Helical" evidence="17">
    <location>
        <begin position="308"/>
        <end position="333"/>
    </location>
</feature>
<name>A0A9E7RV18_METWO</name>
<feature type="transmembrane region" description="Helical" evidence="17">
    <location>
        <begin position="402"/>
        <end position="425"/>
    </location>
</feature>
<evidence type="ECO:0000256" key="13">
    <source>
        <dbReference type="ARBA" id="ARBA00023136"/>
    </source>
</evidence>
<keyword evidence="12 17" id="KW-1133">Transmembrane helix</keyword>
<dbReference type="GeneID" id="75106030"/>
<dbReference type="GO" id="GO:0005886">
    <property type="term" value="C:plasma membrane"/>
    <property type="evidence" value="ECO:0007669"/>
    <property type="project" value="UniProtKB-SubCell"/>
</dbReference>
<comment type="similarity">
    <text evidence="5">Belongs to the STT3 family.</text>
</comment>
<evidence type="ECO:0000256" key="16">
    <source>
        <dbReference type="ARBA" id="ARBA00034066"/>
    </source>
</evidence>
<dbReference type="PANTHER" id="PTHR13872">
    <property type="entry name" value="DOLICHYL-DIPHOSPHOOLIGOSACCHARIDE--PROTEIN GLYCOSYLTRANSFERASE SUBUNIT"/>
    <property type="match status" value="1"/>
</dbReference>
<feature type="transmembrane region" description="Helical" evidence="17">
    <location>
        <begin position="345"/>
        <end position="364"/>
    </location>
</feature>
<feature type="transmembrane region" description="Helical" evidence="17">
    <location>
        <begin position="146"/>
        <end position="162"/>
    </location>
</feature>
<dbReference type="GO" id="GO:0004576">
    <property type="term" value="F:oligosaccharyl transferase activity"/>
    <property type="evidence" value="ECO:0007669"/>
    <property type="project" value="InterPro"/>
</dbReference>
<evidence type="ECO:0000313" key="19">
    <source>
        <dbReference type="EMBL" id="UXH32130.1"/>
    </source>
</evidence>
<evidence type="ECO:0000256" key="1">
    <source>
        <dbReference type="ARBA" id="ARBA00001936"/>
    </source>
</evidence>
<evidence type="ECO:0000256" key="8">
    <source>
        <dbReference type="ARBA" id="ARBA00022679"/>
    </source>
</evidence>
<organism evidence="19">
    <name type="scientific">Methanothermobacter wolfeii</name>
    <name type="common">Methanobacterium wolfei</name>
    <dbReference type="NCBI Taxonomy" id="145261"/>
    <lineage>
        <taxon>Archaea</taxon>
        <taxon>Methanobacteriati</taxon>
        <taxon>Methanobacteriota</taxon>
        <taxon>Methanomada group</taxon>
        <taxon>Methanobacteria</taxon>
        <taxon>Methanobacteriales</taxon>
        <taxon>Methanobacteriaceae</taxon>
        <taxon>Methanothermobacter</taxon>
    </lineage>
</organism>
<evidence type="ECO:0000256" key="15">
    <source>
        <dbReference type="ARBA" id="ARBA00030679"/>
    </source>
</evidence>
<gene>
    <name evidence="19" type="ORF">N5910_02220</name>
</gene>
<evidence type="ECO:0000256" key="7">
    <source>
        <dbReference type="ARBA" id="ARBA00022676"/>
    </source>
</evidence>
<accession>A0A9E7RV18</accession>
<comment type="cofactor">
    <cofactor evidence="2">
        <name>Mg(2+)</name>
        <dbReference type="ChEBI" id="CHEBI:18420"/>
    </cofactor>
</comment>
<feature type="domain" description="Oligosaccharyl transferase STT3 N-terminal" evidence="18">
    <location>
        <begin position="19"/>
        <end position="422"/>
    </location>
</feature>
<dbReference type="Gene3D" id="3.40.50.12610">
    <property type="match status" value="1"/>
</dbReference>
<dbReference type="PANTHER" id="PTHR13872:SF1">
    <property type="entry name" value="DOLICHYL-DIPHOSPHOOLIGOSACCHARIDE--PROTEIN GLYCOSYLTRANSFERASE SUBUNIT STT3B"/>
    <property type="match status" value="1"/>
</dbReference>
<feature type="transmembrane region" description="Helical" evidence="17">
    <location>
        <begin position="370"/>
        <end position="390"/>
    </location>
</feature>
<comment type="cofactor">
    <cofactor evidence="1">
        <name>Mn(2+)</name>
        <dbReference type="ChEBI" id="CHEBI:29035"/>
    </cofactor>
</comment>
<keyword evidence="14" id="KW-0464">Manganese</keyword>
<keyword evidence="7" id="KW-0328">Glycosyltransferase</keyword>
<evidence type="ECO:0000256" key="10">
    <source>
        <dbReference type="ARBA" id="ARBA00022723"/>
    </source>
</evidence>
<reference evidence="19" key="1">
    <citation type="submission" date="2022-09" db="EMBL/GenBank/DDBJ databases">
        <title>Characterization of three MwoI isoschizomers from sequenced genome and metagenomes.</title>
        <authorList>
            <person name="Fomenkov A."/>
            <person name="Xu S.Y."/>
            <person name="Roberts R.J."/>
        </authorList>
    </citation>
    <scope>NUCLEOTIDE SEQUENCE</scope>
    <source>
        <strain evidence="19">DSM 2970</strain>
    </source>
</reference>
<evidence type="ECO:0000256" key="12">
    <source>
        <dbReference type="ARBA" id="ARBA00022989"/>
    </source>
</evidence>
<evidence type="ECO:0000256" key="11">
    <source>
        <dbReference type="ARBA" id="ARBA00022842"/>
    </source>
</evidence>
<evidence type="ECO:0000256" key="3">
    <source>
        <dbReference type="ARBA" id="ARBA00004651"/>
    </source>
</evidence>
<evidence type="ECO:0000259" key="18">
    <source>
        <dbReference type="Pfam" id="PF02516"/>
    </source>
</evidence>
<keyword evidence="11" id="KW-0460">Magnesium</keyword>
<feature type="transmembrane region" description="Helical" evidence="17">
    <location>
        <begin position="198"/>
        <end position="216"/>
    </location>
</feature>
<dbReference type="RefSeq" id="WP_261599718.1">
    <property type="nucleotide sequence ID" value="NZ_CP104550.1"/>
</dbReference>
<dbReference type="GO" id="GO:0046872">
    <property type="term" value="F:metal ion binding"/>
    <property type="evidence" value="ECO:0007669"/>
    <property type="project" value="UniProtKB-KW"/>
</dbReference>
<evidence type="ECO:0000256" key="2">
    <source>
        <dbReference type="ARBA" id="ARBA00001946"/>
    </source>
</evidence>
<dbReference type="Proteomes" id="UP001065373">
    <property type="component" value="Chromosome"/>
</dbReference>
<evidence type="ECO:0000256" key="6">
    <source>
        <dbReference type="ARBA" id="ARBA00012602"/>
    </source>
</evidence>
<comment type="pathway">
    <text evidence="4">Protein modification; protein glycosylation.</text>
</comment>
<keyword evidence="8" id="KW-0808">Transferase</keyword>
<dbReference type="AlphaFoldDB" id="A0A9E7RV18"/>
<dbReference type="InterPro" id="IPR048307">
    <property type="entry name" value="STT3_N"/>
</dbReference>
<protein>
    <recommendedName>
        <fullName evidence="6">dolichyl-phosphooligosaccharide-protein glycotransferase</fullName>
        <ecNumber evidence="6">2.4.99.21</ecNumber>
    </recommendedName>
    <alternativeName>
        <fullName evidence="15">Oligosaccharyl transferase</fullName>
    </alternativeName>
</protein>
<keyword evidence="13 17" id="KW-0472">Membrane</keyword>
<evidence type="ECO:0000256" key="4">
    <source>
        <dbReference type="ARBA" id="ARBA00004922"/>
    </source>
</evidence>
<evidence type="ECO:0000256" key="14">
    <source>
        <dbReference type="ARBA" id="ARBA00023211"/>
    </source>
</evidence>
<comment type="catalytic activity">
    <reaction evidence="16">
        <text>an archaeal dolichyl phosphooligosaccharide + [protein]-L-asparagine = an archaeal dolichyl phosphate + a glycoprotein with the oligosaccharide chain attached by N-beta-D-glycosyl linkage to a protein L-asparagine.</text>
        <dbReference type="EC" id="2.4.99.21"/>
    </reaction>
</comment>
<dbReference type="Pfam" id="PF02516">
    <property type="entry name" value="STT3"/>
    <property type="match status" value="1"/>
</dbReference>
<feature type="transmembrane region" description="Helical" evidence="17">
    <location>
        <begin position="174"/>
        <end position="191"/>
    </location>
</feature>
<dbReference type="EMBL" id="CP104550">
    <property type="protein sequence ID" value="UXH32130.1"/>
    <property type="molecule type" value="Genomic_DNA"/>
</dbReference>